<accession>A0A2I0JJN3</accession>
<name>A0A2I0JJN3_PUNGR</name>
<dbReference type="Proteomes" id="UP000233551">
    <property type="component" value="Unassembled WGS sequence"/>
</dbReference>
<dbReference type="EMBL" id="PGOL01001597">
    <property type="protein sequence ID" value="PKI56485.1"/>
    <property type="molecule type" value="Genomic_DNA"/>
</dbReference>
<keyword evidence="2" id="KW-1185">Reference proteome</keyword>
<sequence>MLEFAAISGGKLLLANVWSVEMDCCLSRMEAKKEEGKGRRLVAPIPPLRSLASFVGVGDLSGGVGAAKDASDLSGGIGVADWRP</sequence>
<organism evidence="1 2">
    <name type="scientific">Punica granatum</name>
    <name type="common">Pomegranate</name>
    <dbReference type="NCBI Taxonomy" id="22663"/>
    <lineage>
        <taxon>Eukaryota</taxon>
        <taxon>Viridiplantae</taxon>
        <taxon>Streptophyta</taxon>
        <taxon>Embryophyta</taxon>
        <taxon>Tracheophyta</taxon>
        <taxon>Spermatophyta</taxon>
        <taxon>Magnoliopsida</taxon>
        <taxon>eudicotyledons</taxon>
        <taxon>Gunneridae</taxon>
        <taxon>Pentapetalae</taxon>
        <taxon>rosids</taxon>
        <taxon>malvids</taxon>
        <taxon>Myrtales</taxon>
        <taxon>Lythraceae</taxon>
        <taxon>Punica</taxon>
    </lineage>
</organism>
<comment type="caution">
    <text evidence="1">The sequence shown here is derived from an EMBL/GenBank/DDBJ whole genome shotgun (WGS) entry which is preliminary data.</text>
</comment>
<evidence type="ECO:0000313" key="2">
    <source>
        <dbReference type="Proteomes" id="UP000233551"/>
    </source>
</evidence>
<proteinExistence type="predicted"/>
<dbReference type="AlphaFoldDB" id="A0A2I0JJN3"/>
<reference evidence="1 2" key="1">
    <citation type="submission" date="2017-11" db="EMBL/GenBank/DDBJ databases">
        <title>De-novo sequencing of pomegranate (Punica granatum L.) genome.</title>
        <authorList>
            <person name="Akparov Z."/>
            <person name="Amiraslanov A."/>
            <person name="Hajiyeva S."/>
            <person name="Abbasov M."/>
            <person name="Kaur K."/>
            <person name="Hamwieh A."/>
            <person name="Solovyev V."/>
            <person name="Salamov A."/>
            <person name="Braich B."/>
            <person name="Kosarev P."/>
            <person name="Mahmoud A."/>
            <person name="Hajiyev E."/>
            <person name="Babayeva S."/>
            <person name="Izzatullayeva V."/>
            <person name="Mammadov A."/>
            <person name="Mammadov A."/>
            <person name="Sharifova S."/>
            <person name="Ojaghi J."/>
            <person name="Eynullazada K."/>
            <person name="Bayramov B."/>
            <person name="Abdulazimova A."/>
            <person name="Shahmuradov I."/>
        </authorList>
    </citation>
    <scope>NUCLEOTIDE SEQUENCE [LARGE SCALE GENOMIC DNA]</scope>
    <source>
        <strain evidence="2">cv. AG2017</strain>
        <tissue evidence="1">Leaf</tissue>
    </source>
</reference>
<protein>
    <submittedName>
        <fullName evidence="1">Uncharacterized protein</fullName>
    </submittedName>
</protein>
<gene>
    <name evidence="1" type="ORF">CRG98_023123</name>
</gene>
<evidence type="ECO:0000313" key="1">
    <source>
        <dbReference type="EMBL" id="PKI56485.1"/>
    </source>
</evidence>